<name>A0A5J4LG34_9ACTN</name>
<keyword evidence="2" id="KW-1185">Reference proteome</keyword>
<dbReference type="Proteomes" id="UP000325598">
    <property type="component" value="Unassembled WGS sequence"/>
</dbReference>
<dbReference type="AlphaFoldDB" id="A0A5J4LG34"/>
<comment type="caution">
    <text evidence="1">The sequence shown here is derived from an EMBL/GenBank/DDBJ whole genome shotgun (WGS) entry which is preliminary data.</text>
</comment>
<evidence type="ECO:0000313" key="1">
    <source>
        <dbReference type="EMBL" id="GES29578.1"/>
    </source>
</evidence>
<dbReference type="EMBL" id="BLAG01000006">
    <property type="protein sequence ID" value="GES29578.1"/>
    <property type="molecule type" value="Genomic_DNA"/>
</dbReference>
<evidence type="ECO:0000313" key="2">
    <source>
        <dbReference type="Proteomes" id="UP000325598"/>
    </source>
</evidence>
<reference evidence="1 2" key="1">
    <citation type="submission" date="2019-10" db="EMBL/GenBank/DDBJ databases">
        <title>Whole genome shotgun sequence of Streptomyces angustmyceticus NBRC 3934.</title>
        <authorList>
            <person name="Hosoyama A."/>
            <person name="Ichikawa N."/>
            <person name="Kimura A."/>
            <person name="Kitahashi Y."/>
            <person name="Komaki H."/>
            <person name="Uohara A."/>
        </authorList>
    </citation>
    <scope>NUCLEOTIDE SEQUENCE [LARGE SCALE GENOMIC DNA]</scope>
    <source>
        <strain evidence="1 2">NBRC 3934</strain>
    </source>
</reference>
<proteinExistence type="predicted"/>
<protein>
    <submittedName>
        <fullName evidence="1">Uncharacterized protein</fullName>
    </submittedName>
</protein>
<sequence>MPPHSPWNSRSPDVRPSASTARYAAGIAVGSPLQPALLVDFADVRPLPPHLGACSVEEKLPHIGSVLKPCAAAATRWPFLQTSANGCMER</sequence>
<organism evidence="1 2">
    <name type="scientific">Streptomyces angustmyceticus</name>
    <dbReference type="NCBI Taxonomy" id="285578"/>
    <lineage>
        <taxon>Bacteria</taxon>
        <taxon>Bacillati</taxon>
        <taxon>Actinomycetota</taxon>
        <taxon>Actinomycetes</taxon>
        <taxon>Kitasatosporales</taxon>
        <taxon>Streptomycetaceae</taxon>
        <taxon>Streptomyces</taxon>
    </lineage>
</organism>
<accession>A0A5J4LG34</accession>
<gene>
    <name evidence="1" type="ORF">San01_20650</name>
</gene>